<organism evidence="2 3">
    <name type="scientific">Lasiosphaeria ovina</name>
    <dbReference type="NCBI Taxonomy" id="92902"/>
    <lineage>
        <taxon>Eukaryota</taxon>
        <taxon>Fungi</taxon>
        <taxon>Dikarya</taxon>
        <taxon>Ascomycota</taxon>
        <taxon>Pezizomycotina</taxon>
        <taxon>Sordariomycetes</taxon>
        <taxon>Sordariomycetidae</taxon>
        <taxon>Sordariales</taxon>
        <taxon>Lasiosphaeriaceae</taxon>
        <taxon>Lasiosphaeria</taxon>
    </lineage>
</organism>
<evidence type="ECO:0000313" key="2">
    <source>
        <dbReference type="EMBL" id="KAK3375683.1"/>
    </source>
</evidence>
<keyword evidence="3" id="KW-1185">Reference proteome</keyword>
<gene>
    <name evidence="2" type="ORF">B0T24DRAFT_523944</name>
</gene>
<dbReference type="PANTHER" id="PTHR43464">
    <property type="entry name" value="METHYLTRANSFERASE"/>
    <property type="match status" value="1"/>
</dbReference>
<dbReference type="Proteomes" id="UP001287356">
    <property type="component" value="Unassembled WGS sequence"/>
</dbReference>
<dbReference type="InterPro" id="IPR013216">
    <property type="entry name" value="Methyltransf_11"/>
</dbReference>
<reference evidence="2" key="1">
    <citation type="journal article" date="2023" name="Mol. Phylogenet. Evol.">
        <title>Genome-scale phylogeny and comparative genomics of the fungal order Sordariales.</title>
        <authorList>
            <person name="Hensen N."/>
            <person name="Bonometti L."/>
            <person name="Westerberg I."/>
            <person name="Brannstrom I.O."/>
            <person name="Guillou S."/>
            <person name="Cros-Aarteil S."/>
            <person name="Calhoun S."/>
            <person name="Haridas S."/>
            <person name="Kuo A."/>
            <person name="Mondo S."/>
            <person name="Pangilinan J."/>
            <person name="Riley R."/>
            <person name="LaButti K."/>
            <person name="Andreopoulos B."/>
            <person name="Lipzen A."/>
            <person name="Chen C."/>
            <person name="Yan M."/>
            <person name="Daum C."/>
            <person name="Ng V."/>
            <person name="Clum A."/>
            <person name="Steindorff A."/>
            <person name="Ohm R.A."/>
            <person name="Martin F."/>
            <person name="Silar P."/>
            <person name="Natvig D.O."/>
            <person name="Lalanne C."/>
            <person name="Gautier V."/>
            <person name="Ament-Velasquez S.L."/>
            <person name="Kruys A."/>
            <person name="Hutchinson M.I."/>
            <person name="Powell A.J."/>
            <person name="Barry K."/>
            <person name="Miller A.N."/>
            <person name="Grigoriev I.V."/>
            <person name="Debuchy R."/>
            <person name="Gladieux P."/>
            <person name="Hiltunen Thoren M."/>
            <person name="Johannesson H."/>
        </authorList>
    </citation>
    <scope>NUCLEOTIDE SEQUENCE</scope>
    <source>
        <strain evidence="2">CBS 958.72</strain>
    </source>
</reference>
<dbReference type="EMBL" id="JAULSN010000003">
    <property type="protein sequence ID" value="KAK3375683.1"/>
    <property type="molecule type" value="Genomic_DNA"/>
</dbReference>
<dbReference type="AlphaFoldDB" id="A0AAE0KF77"/>
<comment type="caution">
    <text evidence="2">The sequence shown here is derived from an EMBL/GenBank/DDBJ whole genome shotgun (WGS) entry which is preliminary data.</text>
</comment>
<evidence type="ECO:0000313" key="3">
    <source>
        <dbReference type="Proteomes" id="UP001287356"/>
    </source>
</evidence>
<dbReference type="InterPro" id="IPR029063">
    <property type="entry name" value="SAM-dependent_MTases_sf"/>
</dbReference>
<dbReference type="PANTHER" id="PTHR43464:SF89">
    <property type="entry name" value="METHYLTRANSFERASE"/>
    <property type="match status" value="1"/>
</dbReference>
<feature type="domain" description="Methyltransferase type 11" evidence="1">
    <location>
        <begin position="62"/>
        <end position="172"/>
    </location>
</feature>
<dbReference type="GO" id="GO:0010420">
    <property type="term" value="F:polyprenyldihydroxybenzoate methyltransferase activity"/>
    <property type="evidence" value="ECO:0007669"/>
    <property type="project" value="TreeGrafter"/>
</dbReference>
<dbReference type="Gene3D" id="3.40.50.150">
    <property type="entry name" value="Vaccinia Virus protein VP39"/>
    <property type="match status" value="1"/>
</dbReference>
<accession>A0AAE0KF77</accession>
<dbReference type="SUPFAM" id="SSF53335">
    <property type="entry name" value="S-adenosyl-L-methionine-dependent methyltransferases"/>
    <property type="match status" value="1"/>
</dbReference>
<evidence type="ECO:0000259" key="1">
    <source>
        <dbReference type="Pfam" id="PF08241"/>
    </source>
</evidence>
<sequence length="287" mass="31122">MSAPTPNEADLRQPALAVWTAIASYWDANIGASGNKYWTRLQEPCLTRLLGTHLARPGCRALDLATGNGLCARWLAARGAAAVVATDGSGAMLELAARRVAEDGDLGVKGRAKIALRKLDVTEPADFDKLVDDEGSQRFDVVLVNMALMDVATLEPLAMALTRLLGPDGVFVATVLHPVFFTSGVSRNIDLRFDPATGDLDVVRAKVVRDYLFVPPAKGVAFIDQPERQLYFHRPIHELLGVFFRAGLVLDALEEPAFTAADHEARVESSANYTQLPALLAFRMRLA</sequence>
<dbReference type="GO" id="GO:0032259">
    <property type="term" value="P:methylation"/>
    <property type="evidence" value="ECO:0007669"/>
    <property type="project" value="UniProtKB-KW"/>
</dbReference>
<keyword evidence="2" id="KW-0489">Methyltransferase</keyword>
<keyword evidence="2" id="KW-0808">Transferase</keyword>
<proteinExistence type="predicted"/>
<reference evidence="2" key="2">
    <citation type="submission" date="2023-06" db="EMBL/GenBank/DDBJ databases">
        <authorList>
            <consortium name="Lawrence Berkeley National Laboratory"/>
            <person name="Haridas S."/>
            <person name="Hensen N."/>
            <person name="Bonometti L."/>
            <person name="Westerberg I."/>
            <person name="Brannstrom I.O."/>
            <person name="Guillou S."/>
            <person name="Cros-Aarteil S."/>
            <person name="Calhoun S."/>
            <person name="Kuo A."/>
            <person name="Mondo S."/>
            <person name="Pangilinan J."/>
            <person name="Riley R."/>
            <person name="Labutti K."/>
            <person name="Andreopoulos B."/>
            <person name="Lipzen A."/>
            <person name="Chen C."/>
            <person name="Yanf M."/>
            <person name="Daum C."/>
            <person name="Ng V."/>
            <person name="Clum A."/>
            <person name="Steindorff A."/>
            <person name="Ohm R."/>
            <person name="Martin F."/>
            <person name="Silar P."/>
            <person name="Natvig D."/>
            <person name="Lalanne C."/>
            <person name="Gautier V."/>
            <person name="Ament-Velasquez S.L."/>
            <person name="Kruys A."/>
            <person name="Hutchinson M.I."/>
            <person name="Powell A.J."/>
            <person name="Barry K."/>
            <person name="Miller A.N."/>
            <person name="Grigoriev I.V."/>
            <person name="Debuchy R."/>
            <person name="Gladieux P."/>
            <person name="Thoren M.H."/>
            <person name="Johannesson H."/>
        </authorList>
    </citation>
    <scope>NUCLEOTIDE SEQUENCE</scope>
    <source>
        <strain evidence="2">CBS 958.72</strain>
    </source>
</reference>
<name>A0AAE0KF77_9PEZI</name>
<dbReference type="CDD" id="cd02440">
    <property type="entry name" value="AdoMet_MTases"/>
    <property type="match status" value="1"/>
</dbReference>
<dbReference type="Pfam" id="PF08241">
    <property type="entry name" value="Methyltransf_11"/>
    <property type="match status" value="1"/>
</dbReference>
<protein>
    <submittedName>
        <fullName evidence="2">S-adenosyl-L-methionine-dependent methyltransferase</fullName>
    </submittedName>
</protein>